<dbReference type="EMBL" id="BAAAZY010000021">
    <property type="protein sequence ID" value="GAA4077219.1"/>
    <property type="molecule type" value="Genomic_DNA"/>
</dbReference>
<dbReference type="Proteomes" id="UP001499984">
    <property type="component" value="Unassembled WGS sequence"/>
</dbReference>
<keyword evidence="4" id="KW-1185">Reference proteome</keyword>
<feature type="region of interest" description="Disordered" evidence="1">
    <location>
        <begin position="76"/>
        <end position="118"/>
    </location>
</feature>
<proteinExistence type="predicted"/>
<accession>A0ABP7VYP9</accession>
<comment type="caution">
    <text evidence="3">The sequence shown here is derived from an EMBL/GenBank/DDBJ whole genome shotgun (WGS) entry which is preliminary data.</text>
</comment>
<feature type="chain" id="PRO_5046889627" description="ATP-binding protein" evidence="2">
    <location>
        <begin position="28"/>
        <end position="135"/>
    </location>
</feature>
<evidence type="ECO:0000313" key="4">
    <source>
        <dbReference type="Proteomes" id="UP001499984"/>
    </source>
</evidence>
<name>A0ABP7VYP9_9ACTN</name>
<sequence length="135" mass="12978">MKKAIFTTAALAIGAGLVGGGAATAAAATGSSTGESGITAGPLGLMSPSKVSPAIVPAADTVTRLARDGGIAKGSAFDKKSKNAGGMSGVYLDGMDPDTAKRPTIPVKNPAGSGSVQVRPLKAPTAAGFGSLLPK</sequence>
<evidence type="ECO:0000313" key="3">
    <source>
        <dbReference type="EMBL" id="GAA4077219.1"/>
    </source>
</evidence>
<organism evidence="3 4">
    <name type="scientific">Streptomyces shaanxiensis</name>
    <dbReference type="NCBI Taxonomy" id="653357"/>
    <lineage>
        <taxon>Bacteria</taxon>
        <taxon>Bacillati</taxon>
        <taxon>Actinomycetota</taxon>
        <taxon>Actinomycetes</taxon>
        <taxon>Kitasatosporales</taxon>
        <taxon>Streptomycetaceae</taxon>
        <taxon>Streptomyces</taxon>
    </lineage>
</organism>
<reference evidence="4" key="1">
    <citation type="journal article" date="2019" name="Int. J. Syst. Evol. Microbiol.">
        <title>The Global Catalogue of Microorganisms (GCM) 10K type strain sequencing project: providing services to taxonomists for standard genome sequencing and annotation.</title>
        <authorList>
            <consortium name="The Broad Institute Genomics Platform"/>
            <consortium name="The Broad Institute Genome Sequencing Center for Infectious Disease"/>
            <person name="Wu L."/>
            <person name="Ma J."/>
        </authorList>
    </citation>
    <scope>NUCLEOTIDE SEQUENCE [LARGE SCALE GENOMIC DNA]</scope>
    <source>
        <strain evidence="4">JCM 16925</strain>
    </source>
</reference>
<evidence type="ECO:0000256" key="1">
    <source>
        <dbReference type="SAM" id="MobiDB-lite"/>
    </source>
</evidence>
<keyword evidence="2" id="KW-0732">Signal</keyword>
<protein>
    <recommendedName>
        <fullName evidence="5">ATP-binding protein</fullName>
    </recommendedName>
</protein>
<evidence type="ECO:0008006" key="5">
    <source>
        <dbReference type="Google" id="ProtNLM"/>
    </source>
</evidence>
<dbReference type="RefSeq" id="WP_345018209.1">
    <property type="nucleotide sequence ID" value="NZ_BAAAZY010000021.1"/>
</dbReference>
<evidence type="ECO:0000256" key="2">
    <source>
        <dbReference type="SAM" id="SignalP"/>
    </source>
</evidence>
<gene>
    <name evidence="3" type="ORF">GCM10022233_65160</name>
</gene>
<feature type="signal peptide" evidence="2">
    <location>
        <begin position="1"/>
        <end position="27"/>
    </location>
</feature>